<proteinExistence type="predicted"/>
<organism evidence="1 2">
    <name type="scientific">Halolamina pelagica</name>
    <dbReference type="NCBI Taxonomy" id="699431"/>
    <lineage>
        <taxon>Archaea</taxon>
        <taxon>Methanobacteriati</taxon>
        <taxon>Methanobacteriota</taxon>
        <taxon>Stenosarchaea group</taxon>
        <taxon>Halobacteria</taxon>
        <taxon>Halobacteriales</taxon>
        <taxon>Haloferacaceae</taxon>
    </lineage>
</organism>
<reference evidence="2" key="1">
    <citation type="submission" date="2013-11" db="EMBL/GenBank/DDBJ databases">
        <authorList>
            <person name="Hoang H.T."/>
            <person name="Killian M.L."/>
            <person name="Madson D.M."/>
            <person name="Arruda P.H.E."/>
            <person name="Sun D."/>
            <person name="Schwartz K.J."/>
            <person name="Yoon K."/>
        </authorList>
    </citation>
    <scope>NUCLEOTIDE SEQUENCE [LARGE SCALE GENOMIC DNA]</scope>
    <source>
        <strain evidence="2">CDK2</strain>
    </source>
</reference>
<protein>
    <submittedName>
        <fullName evidence="1">Uncharacterized protein</fullName>
    </submittedName>
</protein>
<keyword evidence="2" id="KW-1185">Reference proteome</keyword>
<evidence type="ECO:0000313" key="2">
    <source>
        <dbReference type="Proteomes" id="UP000050535"/>
    </source>
</evidence>
<evidence type="ECO:0000313" key="1">
    <source>
        <dbReference type="EMBL" id="KPN28932.1"/>
    </source>
</evidence>
<name>A0A0P7HQA3_9EURY</name>
<comment type="caution">
    <text evidence="1">The sequence shown here is derived from an EMBL/GenBank/DDBJ whole genome shotgun (WGS) entry which is preliminary data.</text>
</comment>
<gene>
    <name evidence="1" type="ORF">SY89_03166</name>
</gene>
<dbReference type="Proteomes" id="UP000050535">
    <property type="component" value="Unassembled WGS sequence"/>
</dbReference>
<sequence length="63" mass="7480">MLIPQLKDWQRRGLIIQEDAEIIALALIYVSYLPLHRDEFRKGQYTMVRDFLFDLVVSSIVIE</sequence>
<dbReference type="EMBL" id="LGUC01000002">
    <property type="protein sequence ID" value="KPN28932.1"/>
    <property type="molecule type" value="Genomic_DNA"/>
</dbReference>
<accession>A0A0P7HQA3</accession>
<dbReference type="AlphaFoldDB" id="A0A0P7HQA3"/>